<evidence type="ECO:0000313" key="2">
    <source>
        <dbReference type="Proteomes" id="UP000011528"/>
    </source>
</evidence>
<proteinExistence type="predicted"/>
<dbReference type="RefSeq" id="WP_007995325.1">
    <property type="nucleotide sequence ID" value="NZ_AOJJ01000061.1"/>
</dbReference>
<reference evidence="1 2" key="1">
    <citation type="journal article" date="2014" name="PLoS Genet.">
        <title>Phylogenetically driven sequencing of extremely halophilic archaea reveals strategies for static and dynamic osmo-response.</title>
        <authorList>
            <person name="Becker E.A."/>
            <person name="Seitzer P.M."/>
            <person name="Tritt A."/>
            <person name="Larsen D."/>
            <person name="Krusor M."/>
            <person name="Yao A.I."/>
            <person name="Wu D."/>
            <person name="Madern D."/>
            <person name="Eisen J.A."/>
            <person name="Darling A.E."/>
            <person name="Facciotti M.T."/>
        </authorList>
    </citation>
    <scope>NUCLEOTIDE SEQUENCE [LARGE SCALE GENOMIC DNA]</scope>
    <source>
        <strain evidence="1 2">JCM 13916</strain>
    </source>
</reference>
<dbReference type="AlphaFoldDB" id="M0PMH5"/>
<accession>M0PMH5</accession>
<organism evidence="1 2">
    <name type="scientific">Halorubrum distributum JCM 13916</name>
    <dbReference type="NCBI Taxonomy" id="1230455"/>
    <lineage>
        <taxon>Archaea</taxon>
        <taxon>Methanobacteriati</taxon>
        <taxon>Methanobacteriota</taxon>
        <taxon>Stenosarchaea group</taxon>
        <taxon>Halobacteria</taxon>
        <taxon>Halobacteriales</taxon>
        <taxon>Haloferacaceae</taxon>
        <taxon>Halorubrum</taxon>
        <taxon>Halorubrum distributum group</taxon>
    </lineage>
</organism>
<comment type="caution">
    <text evidence="1">The sequence shown here is derived from an EMBL/GenBank/DDBJ whole genome shotgun (WGS) entry which is preliminary data.</text>
</comment>
<protein>
    <submittedName>
        <fullName evidence="1">Uncharacterized protein</fullName>
    </submittedName>
</protein>
<dbReference type="EMBL" id="AOJJ01000061">
    <property type="protein sequence ID" value="EMA70854.1"/>
    <property type="molecule type" value="Genomic_DNA"/>
</dbReference>
<evidence type="ECO:0000313" key="1">
    <source>
        <dbReference type="EMBL" id="EMA70854.1"/>
    </source>
</evidence>
<sequence length="82" mass="9050">MYTRFRRPTADFPELTPGVTLVGVDDDLGVTPVQVLLLDHVLDGDAPAFWVDGANRANTTRLRELAPSDHVLDRVEVARVLP</sequence>
<name>M0PMH5_9EURY</name>
<dbReference type="Proteomes" id="UP000011528">
    <property type="component" value="Unassembled WGS sequence"/>
</dbReference>
<gene>
    <name evidence="1" type="ORF">C462_09162</name>
</gene>